<dbReference type="SMART" id="SM00066">
    <property type="entry name" value="GAL4"/>
    <property type="match status" value="1"/>
</dbReference>
<evidence type="ECO:0000256" key="3">
    <source>
        <dbReference type="ARBA" id="ARBA00023015"/>
    </source>
</evidence>
<feature type="compositionally biased region" description="Polar residues" evidence="6">
    <location>
        <begin position="914"/>
        <end position="926"/>
    </location>
</feature>
<dbReference type="GO" id="GO:0005634">
    <property type="term" value="C:nucleus"/>
    <property type="evidence" value="ECO:0007669"/>
    <property type="project" value="UniProtKB-SubCell"/>
</dbReference>
<keyword evidence="5" id="KW-0539">Nucleus</keyword>
<feature type="region of interest" description="Disordered" evidence="6">
    <location>
        <begin position="688"/>
        <end position="767"/>
    </location>
</feature>
<keyword evidence="3" id="KW-0805">Transcription regulation</keyword>
<dbReference type="CDD" id="cd00067">
    <property type="entry name" value="GAL4"/>
    <property type="match status" value="1"/>
</dbReference>
<accession>A0A0C9MDJ6</accession>
<dbReference type="EMBL" id="DF836293">
    <property type="protein sequence ID" value="GAN01052.1"/>
    <property type="molecule type" value="Genomic_DNA"/>
</dbReference>
<dbReference type="Proteomes" id="UP000053815">
    <property type="component" value="Unassembled WGS sequence"/>
</dbReference>
<dbReference type="InterPro" id="IPR036864">
    <property type="entry name" value="Zn2-C6_fun-type_DNA-bd_sf"/>
</dbReference>
<keyword evidence="2" id="KW-0479">Metal-binding</keyword>
<evidence type="ECO:0000313" key="8">
    <source>
        <dbReference type="EMBL" id="GAN01052.1"/>
    </source>
</evidence>
<keyword evidence="9" id="KW-1185">Reference proteome</keyword>
<dbReference type="PANTHER" id="PTHR47338:SF5">
    <property type="entry name" value="ZN(II)2CYS6 TRANSCRIPTION FACTOR (EUROFUNG)"/>
    <property type="match status" value="1"/>
</dbReference>
<feature type="compositionally biased region" description="Pro residues" evidence="6">
    <location>
        <begin position="708"/>
        <end position="719"/>
    </location>
</feature>
<feature type="domain" description="Zn(2)-C6 fungal-type" evidence="7">
    <location>
        <begin position="20"/>
        <end position="50"/>
    </location>
</feature>
<dbReference type="PANTHER" id="PTHR47338">
    <property type="entry name" value="ZN(II)2CYS6 TRANSCRIPTION FACTOR (EUROFUNG)-RELATED"/>
    <property type="match status" value="1"/>
</dbReference>
<dbReference type="GO" id="GO:0000981">
    <property type="term" value="F:DNA-binding transcription factor activity, RNA polymerase II-specific"/>
    <property type="evidence" value="ECO:0007669"/>
    <property type="project" value="InterPro"/>
</dbReference>
<evidence type="ECO:0000256" key="4">
    <source>
        <dbReference type="ARBA" id="ARBA00023163"/>
    </source>
</evidence>
<dbReference type="Pfam" id="PF00172">
    <property type="entry name" value="Zn_clus"/>
    <property type="match status" value="1"/>
</dbReference>
<dbReference type="PROSITE" id="PS50048">
    <property type="entry name" value="ZN2_CY6_FUNGAL_2"/>
    <property type="match status" value="1"/>
</dbReference>
<dbReference type="OrthoDB" id="39175at2759"/>
<dbReference type="Gene3D" id="4.10.240.10">
    <property type="entry name" value="Zn(2)-C6 fungal-type DNA-binding domain"/>
    <property type="match status" value="1"/>
</dbReference>
<dbReference type="GO" id="GO:0008270">
    <property type="term" value="F:zinc ion binding"/>
    <property type="evidence" value="ECO:0007669"/>
    <property type="project" value="InterPro"/>
</dbReference>
<evidence type="ECO:0000256" key="2">
    <source>
        <dbReference type="ARBA" id="ARBA00022723"/>
    </source>
</evidence>
<dbReference type="InterPro" id="IPR001138">
    <property type="entry name" value="Zn2Cys6_DnaBD"/>
</dbReference>
<feature type="region of interest" description="Disordered" evidence="6">
    <location>
        <begin position="97"/>
        <end position="161"/>
    </location>
</feature>
<dbReference type="PROSITE" id="PS00463">
    <property type="entry name" value="ZN2_CY6_FUNGAL_1"/>
    <property type="match status" value="1"/>
</dbReference>
<dbReference type="STRING" id="91626.A0A0C9MDJ6"/>
<sequence>MAGKTVKSSIPSASANKDLSCLRCRKKKAKCSKTRPTCTRCARSNQPCEYPDAPPNLTDLSQKVLTLYDTLRELEGEFLVKYMQSMDEEMSVALSERDPDFGQQPFPNIESTSSSSSSNNNSCPLAGNPPPSQPDSHKRQKLIKQEPENEEQEPSGWSMSLTSHGLSIHAVTRNLSEFNEFAKTLSRQIMRDFGPSYLPKQWDPDAEGYFEDSEDEELAEDEYLVTVPVFSTSSLLFNVTPNLPDNILSNIKQETSSRDVMRTLLNGADTLVTLIQSHFPHMIKHLDMRYQWLEKDAACTAPHHLVILMHQLKMYLPNYAPHQPPPSHQLSTDSVVQVCILTAYVVSVTLLPPIPHLIFPPLPTSLWRDCAEYATMLLVDVVLLRGDYVNPYPVILSGILLAWIDAELASDEFKADTMVNISLRVLCASDWKSEEPAWQILIAALLYLDVYSATFRFRRPQLRGEGSVELWKAAIQMREPNRWDGSFREAGIVLEAKLMSLLSKVVSLFYEVDEERSPSQGENEINVRKIDVDEVLTLVRDVELWEHELPEWAKWNTDLSETEQRSRTGLKMHMHMIHNMVKILLFRPFSTDLHQQEESEQTFTKTTFLDMSTSSADRLATCLCHIHEYGFTGFWTRAAGNLVRDVFKRVLKMFDKDQDIVNQLDIIQQRLEKAEFIKKEIKDAPEKLCDITRRTSRSSNQQQSSQSPSPPPLPPPPSLPASSSSSSMLMPSASSSSILAAGQDDNFRPDTGNTGKRSTRSSNSDYHSQIEVLNQRISLLDRKCQELNNETIQLRALQSSQQNSINSLLQYMQHIVQKDPELAMDGGLQFSFQHMVPSTLHNEVDTNTNQNYTGPVMNHALMSSASSSKPQYPASHLFTHASSSPSSPSSSPCNNSNSNEQSSSDSTPQYYSSRHNNQLQQPQRTQGLPPISSLIGEGSTRTRPNLEHP</sequence>
<evidence type="ECO:0000259" key="7">
    <source>
        <dbReference type="PROSITE" id="PS50048"/>
    </source>
</evidence>
<feature type="compositionally biased region" description="Polar residues" evidence="6">
    <location>
        <begin position="751"/>
        <end position="767"/>
    </location>
</feature>
<evidence type="ECO:0000256" key="6">
    <source>
        <dbReference type="SAM" id="MobiDB-lite"/>
    </source>
</evidence>
<comment type="subcellular location">
    <subcellularLocation>
        <location evidence="1">Nucleus</location>
    </subcellularLocation>
</comment>
<reference evidence="8" key="1">
    <citation type="submission" date="2014-09" db="EMBL/GenBank/DDBJ databases">
        <title>Draft genome sequence of an oleaginous Mucoromycotina fungus Mucor ambiguus NBRC6742.</title>
        <authorList>
            <person name="Takeda I."/>
            <person name="Yamane N."/>
            <person name="Morita T."/>
            <person name="Tamano K."/>
            <person name="Machida M."/>
            <person name="Baker S."/>
            <person name="Koike H."/>
        </authorList>
    </citation>
    <scope>NUCLEOTIDE SEQUENCE</scope>
    <source>
        <strain evidence="8">NBRC 6742</strain>
    </source>
</reference>
<organism evidence="8">
    <name type="scientific">Mucor ambiguus</name>
    <dbReference type="NCBI Taxonomy" id="91626"/>
    <lineage>
        <taxon>Eukaryota</taxon>
        <taxon>Fungi</taxon>
        <taxon>Fungi incertae sedis</taxon>
        <taxon>Mucoromycota</taxon>
        <taxon>Mucoromycotina</taxon>
        <taxon>Mucoromycetes</taxon>
        <taxon>Mucorales</taxon>
        <taxon>Mucorineae</taxon>
        <taxon>Mucoraceae</taxon>
        <taxon>Mucor</taxon>
    </lineage>
</organism>
<protein>
    <recommendedName>
        <fullName evidence="7">Zn(2)-C6 fungal-type domain-containing protein</fullName>
    </recommendedName>
</protein>
<gene>
    <name evidence="8" type="ORF">MAM1_0004c00483</name>
</gene>
<evidence type="ECO:0000313" key="9">
    <source>
        <dbReference type="Proteomes" id="UP000053815"/>
    </source>
</evidence>
<dbReference type="AlphaFoldDB" id="A0A0C9MDJ6"/>
<dbReference type="InterPro" id="IPR050815">
    <property type="entry name" value="TF_fung"/>
</dbReference>
<dbReference type="SUPFAM" id="SSF57701">
    <property type="entry name" value="Zn2/Cys6 DNA-binding domain"/>
    <property type="match status" value="1"/>
</dbReference>
<feature type="compositionally biased region" description="Low complexity" evidence="6">
    <location>
        <begin position="882"/>
        <end position="913"/>
    </location>
</feature>
<keyword evidence="4" id="KW-0804">Transcription</keyword>
<name>A0A0C9MDJ6_9FUNG</name>
<proteinExistence type="predicted"/>
<dbReference type="CDD" id="cd12148">
    <property type="entry name" value="fungal_TF_MHR"/>
    <property type="match status" value="1"/>
</dbReference>
<evidence type="ECO:0000256" key="5">
    <source>
        <dbReference type="ARBA" id="ARBA00023242"/>
    </source>
</evidence>
<feature type="region of interest" description="Disordered" evidence="6">
    <location>
        <begin position="863"/>
        <end position="949"/>
    </location>
</feature>
<feature type="compositionally biased region" description="Low complexity" evidence="6">
    <location>
        <begin position="111"/>
        <end position="122"/>
    </location>
</feature>
<evidence type="ECO:0000256" key="1">
    <source>
        <dbReference type="ARBA" id="ARBA00004123"/>
    </source>
</evidence>
<feature type="compositionally biased region" description="Low complexity" evidence="6">
    <location>
        <begin position="720"/>
        <end position="741"/>
    </location>
</feature>
<feature type="compositionally biased region" description="Low complexity" evidence="6">
    <location>
        <begin position="698"/>
        <end position="707"/>
    </location>
</feature>